<evidence type="ECO:0000313" key="1">
    <source>
        <dbReference type="EMBL" id="KAL1546107.1"/>
    </source>
</evidence>
<dbReference type="Pfam" id="PF04827">
    <property type="entry name" value="Plant_tran"/>
    <property type="match status" value="1"/>
</dbReference>
<protein>
    <submittedName>
        <fullName evidence="1">Uncharacterized protein</fullName>
    </submittedName>
</protein>
<accession>A0ABD1GQ12</accession>
<gene>
    <name evidence="1" type="ORF">AAHA92_22755</name>
</gene>
<dbReference type="InterPro" id="IPR006912">
    <property type="entry name" value="Harbinger_derived_prot"/>
</dbReference>
<reference evidence="1 2" key="1">
    <citation type="submission" date="2024-06" db="EMBL/GenBank/DDBJ databases">
        <title>A chromosome level genome sequence of Diviner's sage (Salvia divinorum).</title>
        <authorList>
            <person name="Ford S.A."/>
            <person name="Ro D.-K."/>
            <person name="Ness R.W."/>
            <person name="Phillips M.A."/>
        </authorList>
    </citation>
    <scope>NUCLEOTIDE SEQUENCE [LARGE SCALE GENOMIC DNA]</scope>
    <source>
        <strain evidence="1">SAF-2024a</strain>
        <tissue evidence="1">Leaf</tissue>
    </source>
</reference>
<dbReference type="PANTHER" id="PTHR47150:SF5">
    <property type="entry name" value="OS07G0546750 PROTEIN"/>
    <property type="match status" value="1"/>
</dbReference>
<sequence length="349" mass="39612">MRRELFLHIATSLSARYEYFQQRPDCSGRTGLSPLQKCTYAIRQLAYDGGADMFDEYLHVAETTGRECMKYFCKGVIETFGATYLRSPTPADCQGLLDLHGRVHGFPEMLGSIDCMHWQWKNCPTAWRGQYTSGYKGTHPTIILEVVADQRLWIWHAYFGVAGSNNDINVLQSSPLFNDQCRGQGPTINFVANGNHHEMGYYLADGIYPRWPVFVKTIRCPTDPKRAHFAQRQEAARKDVERAVGVLQARWAVVKGPTRLFYPDCIADLMYACIIMHNMIVEDEGAGVANWVDEDAAGSSHGVASDPVEQGVPHGEAQRLRTFVTTRQEEAHLRLQHDMIEEIWAHRTR</sequence>
<dbReference type="EMBL" id="JBEAFC010000008">
    <property type="protein sequence ID" value="KAL1546107.1"/>
    <property type="molecule type" value="Genomic_DNA"/>
</dbReference>
<dbReference type="AlphaFoldDB" id="A0ABD1GQ12"/>
<name>A0ABD1GQ12_SALDI</name>
<evidence type="ECO:0000313" key="2">
    <source>
        <dbReference type="Proteomes" id="UP001567538"/>
    </source>
</evidence>
<dbReference type="PANTHER" id="PTHR47150">
    <property type="entry name" value="OS12G0169200 PROTEIN"/>
    <property type="match status" value="1"/>
</dbReference>
<keyword evidence="2" id="KW-1185">Reference proteome</keyword>
<comment type="caution">
    <text evidence="1">The sequence shown here is derived from an EMBL/GenBank/DDBJ whole genome shotgun (WGS) entry which is preliminary data.</text>
</comment>
<dbReference type="Proteomes" id="UP001567538">
    <property type="component" value="Unassembled WGS sequence"/>
</dbReference>
<proteinExistence type="predicted"/>
<organism evidence="1 2">
    <name type="scientific">Salvia divinorum</name>
    <name type="common">Maria pastora</name>
    <name type="synonym">Diviner's sage</name>
    <dbReference type="NCBI Taxonomy" id="28513"/>
    <lineage>
        <taxon>Eukaryota</taxon>
        <taxon>Viridiplantae</taxon>
        <taxon>Streptophyta</taxon>
        <taxon>Embryophyta</taxon>
        <taxon>Tracheophyta</taxon>
        <taxon>Spermatophyta</taxon>
        <taxon>Magnoliopsida</taxon>
        <taxon>eudicotyledons</taxon>
        <taxon>Gunneridae</taxon>
        <taxon>Pentapetalae</taxon>
        <taxon>asterids</taxon>
        <taxon>lamiids</taxon>
        <taxon>Lamiales</taxon>
        <taxon>Lamiaceae</taxon>
        <taxon>Nepetoideae</taxon>
        <taxon>Mentheae</taxon>
        <taxon>Salviinae</taxon>
        <taxon>Salvia</taxon>
        <taxon>Salvia subgen. Calosphace</taxon>
    </lineage>
</organism>